<comment type="catalytic activity">
    <reaction evidence="18">
        <text>a ubiquinone + NADH + 5 H(+)(in) = a ubiquinol + NAD(+) + 4 H(+)(out)</text>
        <dbReference type="Rhea" id="RHEA:29091"/>
        <dbReference type="Rhea" id="RHEA-COMP:9565"/>
        <dbReference type="Rhea" id="RHEA-COMP:9566"/>
        <dbReference type="ChEBI" id="CHEBI:15378"/>
        <dbReference type="ChEBI" id="CHEBI:16389"/>
        <dbReference type="ChEBI" id="CHEBI:17976"/>
        <dbReference type="ChEBI" id="CHEBI:57540"/>
        <dbReference type="ChEBI" id="CHEBI:57945"/>
        <dbReference type="EC" id="7.1.1.2"/>
    </reaction>
</comment>
<keyword evidence="13" id="KW-0520">NAD</keyword>
<dbReference type="PANTHER" id="PTHR46552:SF1">
    <property type="entry name" value="NADH-UBIQUINONE OXIDOREDUCTASE CHAIN 2"/>
    <property type="match status" value="1"/>
</dbReference>
<evidence type="ECO:0000256" key="5">
    <source>
        <dbReference type="ARBA" id="ARBA00021008"/>
    </source>
</evidence>
<keyword evidence="11" id="KW-0249">Electron transport</keyword>
<evidence type="ECO:0000256" key="1">
    <source>
        <dbReference type="ARBA" id="ARBA00003257"/>
    </source>
</evidence>
<feature type="transmembrane region" description="Helical" evidence="19">
    <location>
        <begin position="50"/>
        <end position="71"/>
    </location>
</feature>
<dbReference type="EMBL" id="EU219991">
    <property type="protein sequence ID" value="ACF40950.2"/>
    <property type="molecule type" value="Genomic_DNA"/>
</dbReference>
<keyword evidence="16 19" id="KW-0472">Membrane</keyword>
<reference evidence="20" key="1">
    <citation type="journal article" date="2009" name="Genome Res.">
        <title>The single mitochondrial chromosome typical of animals has evolved into 18 minichromosomes in the human body louse, Pediculus humanus.</title>
        <authorList>
            <person name="Shao R."/>
            <person name="Kirkness E.F."/>
            <person name="Barker S.C."/>
        </authorList>
    </citation>
    <scope>NUCLEOTIDE SEQUENCE</scope>
    <source>
        <strain evidence="20">B2182</strain>
    </source>
</reference>
<feature type="transmembrane region" description="Helical" evidence="19">
    <location>
        <begin position="146"/>
        <end position="165"/>
    </location>
</feature>
<evidence type="ECO:0000256" key="19">
    <source>
        <dbReference type="SAM" id="Phobius"/>
    </source>
</evidence>
<name>C0ILV3_PTHPU</name>
<organism evidence="20">
    <name type="scientific">Pthirus pubis</name>
    <name type="common">Crab louse</name>
    <dbReference type="NCBI Taxonomy" id="121228"/>
    <lineage>
        <taxon>Eukaryota</taxon>
        <taxon>Metazoa</taxon>
        <taxon>Ecdysozoa</taxon>
        <taxon>Arthropoda</taxon>
        <taxon>Hexapoda</taxon>
        <taxon>Insecta</taxon>
        <taxon>Pterygota</taxon>
        <taxon>Neoptera</taxon>
        <taxon>Paraneoptera</taxon>
        <taxon>Psocodea</taxon>
        <taxon>Troctomorpha</taxon>
        <taxon>Phthiraptera</taxon>
        <taxon>Anoplura</taxon>
        <taxon>Pthiridae</taxon>
        <taxon>Pthirus</taxon>
    </lineage>
</organism>
<dbReference type="PANTHER" id="PTHR46552">
    <property type="entry name" value="NADH-UBIQUINONE OXIDOREDUCTASE CHAIN 2"/>
    <property type="match status" value="1"/>
</dbReference>
<sequence length="330" mass="37450">MNLLLFLVIVSSFLSLSSLTWWCAWLSMEFSLVWLYPILSLEFSGSKKSSLWSFFLFQSVSSVLLFLCFMATPSFIDLNTCQFTFWISLFLLLLKMGFPPFHSWYLELCDSVSSTGFILINTVVKLPPLWLCFGVYSLAVSSHVMLMVLCLSSLFSLSGLSSFSYRRMMIYSSFVNYVWGLASMGLSVSAFVTFFLNYFIPFLTFWFMLSNFVQNPCSTLPAGKLKESLSVVFMASWLSLSGLPPFGLFFAKALVAYELSCLSDLHWVLTLCLAFVSTLMMWIYLSLGFAIFLWSSSMFILSKKEKSGWSTLTLVYTLLVASIMTPLALF</sequence>
<feature type="transmembrane region" description="Helical" evidence="19">
    <location>
        <begin position="267"/>
        <end position="295"/>
    </location>
</feature>
<evidence type="ECO:0000256" key="17">
    <source>
        <dbReference type="ARBA" id="ARBA00031028"/>
    </source>
</evidence>
<dbReference type="EC" id="7.1.1.2" evidence="4"/>
<evidence type="ECO:0000256" key="8">
    <source>
        <dbReference type="ARBA" id="ARBA00022692"/>
    </source>
</evidence>
<dbReference type="GO" id="GO:0008137">
    <property type="term" value="F:NADH dehydrogenase (ubiquinone) activity"/>
    <property type="evidence" value="ECO:0007669"/>
    <property type="project" value="UniProtKB-EC"/>
</dbReference>
<dbReference type="InterPro" id="IPR050175">
    <property type="entry name" value="Complex_I_Subunit_2"/>
</dbReference>
<keyword evidence="10" id="KW-1278">Translocase</keyword>
<evidence type="ECO:0000313" key="20">
    <source>
        <dbReference type="EMBL" id="ACF40950.2"/>
    </source>
</evidence>
<dbReference type="GO" id="GO:0006120">
    <property type="term" value="P:mitochondrial electron transport, NADH to ubiquinone"/>
    <property type="evidence" value="ECO:0007669"/>
    <property type="project" value="TreeGrafter"/>
</dbReference>
<keyword evidence="8 19" id="KW-0812">Transmembrane</keyword>
<evidence type="ECO:0000256" key="10">
    <source>
        <dbReference type="ARBA" id="ARBA00022967"/>
    </source>
</evidence>
<feature type="transmembrane region" description="Helical" evidence="19">
    <location>
        <begin position="177"/>
        <end position="209"/>
    </location>
</feature>
<evidence type="ECO:0000256" key="16">
    <source>
        <dbReference type="ARBA" id="ARBA00023136"/>
    </source>
</evidence>
<proteinExistence type="inferred from homology"/>
<protein>
    <recommendedName>
        <fullName evidence="5">NADH-ubiquinone oxidoreductase chain 2</fullName>
        <ecNumber evidence="4">7.1.1.2</ecNumber>
    </recommendedName>
    <alternativeName>
        <fullName evidence="17">NADH dehydrogenase subunit 2</fullName>
    </alternativeName>
</protein>
<keyword evidence="12 19" id="KW-1133">Transmembrane helix</keyword>
<feature type="transmembrane region" description="Helical" evidence="19">
    <location>
        <begin position="83"/>
        <end position="105"/>
    </location>
</feature>
<comment type="subcellular location">
    <subcellularLocation>
        <location evidence="2">Mitochondrion inner membrane</location>
        <topology evidence="2">Multi-pass membrane protein</topology>
    </subcellularLocation>
</comment>
<keyword evidence="15 20" id="KW-0496">Mitochondrion</keyword>
<evidence type="ECO:0000256" key="2">
    <source>
        <dbReference type="ARBA" id="ARBA00004448"/>
    </source>
</evidence>
<evidence type="ECO:0000256" key="9">
    <source>
        <dbReference type="ARBA" id="ARBA00022792"/>
    </source>
</evidence>
<evidence type="ECO:0000256" key="7">
    <source>
        <dbReference type="ARBA" id="ARBA00022660"/>
    </source>
</evidence>
<reference evidence="20" key="2">
    <citation type="submission" date="2012-04" db="EMBL/GenBank/DDBJ databases">
        <title>Evolution of extensively fragmented mitochondrial genomes in bilateral animals.</title>
        <authorList>
            <person name="Shao R."/>
            <person name="Zhu X.-Q."/>
            <person name="Herd K."/>
            <person name="Barker S.C."/>
        </authorList>
    </citation>
    <scope>NUCLEOTIDE SEQUENCE</scope>
    <source>
        <strain evidence="20">B2182</strain>
    </source>
</reference>
<dbReference type="GO" id="GO:0005743">
    <property type="term" value="C:mitochondrial inner membrane"/>
    <property type="evidence" value="ECO:0007669"/>
    <property type="project" value="UniProtKB-SubCell"/>
</dbReference>
<keyword evidence="7" id="KW-0679">Respiratory chain</keyword>
<evidence type="ECO:0000256" key="13">
    <source>
        <dbReference type="ARBA" id="ARBA00023027"/>
    </source>
</evidence>
<comment type="function">
    <text evidence="1">Core subunit of the mitochondrial membrane respiratory chain NADH dehydrogenase (Complex I) that is believed to belong to the minimal assembly required for catalysis. Complex I functions in the transfer of electrons from NADH to the respiratory chain. The immediate electron acceptor for the enzyme is believed to be ubiquinone.</text>
</comment>
<feature type="transmembrane region" description="Helical" evidence="19">
    <location>
        <begin position="229"/>
        <end position="255"/>
    </location>
</feature>
<keyword evidence="9" id="KW-0999">Mitochondrion inner membrane</keyword>
<evidence type="ECO:0000256" key="3">
    <source>
        <dbReference type="ARBA" id="ARBA00007012"/>
    </source>
</evidence>
<keyword evidence="6" id="KW-0813">Transport</keyword>
<evidence type="ECO:0000256" key="4">
    <source>
        <dbReference type="ARBA" id="ARBA00012944"/>
    </source>
</evidence>
<evidence type="ECO:0000256" key="6">
    <source>
        <dbReference type="ARBA" id="ARBA00022448"/>
    </source>
</evidence>
<comment type="similarity">
    <text evidence="3">Belongs to the complex I subunit 2 family.</text>
</comment>
<evidence type="ECO:0000256" key="18">
    <source>
        <dbReference type="ARBA" id="ARBA00049551"/>
    </source>
</evidence>
<feature type="transmembrane region" description="Helical" evidence="19">
    <location>
        <begin position="117"/>
        <end position="139"/>
    </location>
</feature>
<evidence type="ECO:0000256" key="15">
    <source>
        <dbReference type="ARBA" id="ARBA00023128"/>
    </source>
</evidence>
<keyword evidence="14" id="KW-0830">Ubiquinone</keyword>
<gene>
    <name evidence="20" type="primary">nad2</name>
</gene>
<dbReference type="AlphaFoldDB" id="C0ILV3"/>
<evidence type="ECO:0000256" key="14">
    <source>
        <dbReference type="ARBA" id="ARBA00023075"/>
    </source>
</evidence>
<evidence type="ECO:0000256" key="11">
    <source>
        <dbReference type="ARBA" id="ARBA00022982"/>
    </source>
</evidence>
<feature type="transmembrane region" description="Helical" evidence="19">
    <location>
        <begin position="307"/>
        <end position="329"/>
    </location>
</feature>
<evidence type="ECO:0000256" key="12">
    <source>
        <dbReference type="ARBA" id="ARBA00022989"/>
    </source>
</evidence>
<geneLocation type="mitochondrion" evidence="20"/>
<accession>C0ILV3</accession>